<evidence type="ECO:0000256" key="6">
    <source>
        <dbReference type="PROSITE-ProRule" id="PRU01240"/>
    </source>
</evidence>
<feature type="domain" description="Peptidase S8/S53" evidence="9">
    <location>
        <begin position="227"/>
        <end position="490"/>
    </location>
</feature>
<dbReference type="Pfam" id="PF00082">
    <property type="entry name" value="Peptidase_S8"/>
    <property type="match status" value="1"/>
</dbReference>
<dbReference type="GO" id="GO:0005975">
    <property type="term" value="P:carbohydrate metabolic process"/>
    <property type="evidence" value="ECO:0007669"/>
    <property type="project" value="UniProtKB-ARBA"/>
</dbReference>
<dbReference type="Gene3D" id="2.60.40.10">
    <property type="entry name" value="Immunoglobulins"/>
    <property type="match status" value="1"/>
</dbReference>
<dbReference type="SUPFAM" id="SSF52743">
    <property type="entry name" value="Subtilisin-like"/>
    <property type="match status" value="1"/>
</dbReference>
<dbReference type="PANTHER" id="PTHR43806:SF11">
    <property type="entry name" value="CEREVISIN-RELATED"/>
    <property type="match status" value="1"/>
</dbReference>
<dbReference type="GO" id="GO:0004252">
    <property type="term" value="F:serine-type endopeptidase activity"/>
    <property type="evidence" value="ECO:0007669"/>
    <property type="project" value="UniProtKB-UniRule"/>
</dbReference>
<feature type="active site" description="Charge relay system" evidence="5 6">
    <location>
        <position position="443"/>
    </location>
</feature>
<dbReference type="Proteomes" id="UP000277671">
    <property type="component" value="Unassembled WGS sequence"/>
</dbReference>
<dbReference type="InterPro" id="IPR022398">
    <property type="entry name" value="Peptidase_S8_His-AS"/>
</dbReference>
<dbReference type="SUPFAM" id="SSF81296">
    <property type="entry name" value="E set domains"/>
    <property type="match status" value="1"/>
</dbReference>
<evidence type="ECO:0000256" key="2">
    <source>
        <dbReference type="ARBA" id="ARBA00022670"/>
    </source>
</evidence>
<evidence type="ECO:0000256" key="3">
    <source>
        <dbReference type="ARBA" id="ARBA00022801"/>
    </source>
</evidence>
<organism evidence="10 11">
    <name type="scientific">Micromonospora pisi</name>
    <dbReference type="NCBI Taxonomy" id="589240"/>
    <lineage>
        <taxon>Bacteria</taxon>
        <taxon>Bacillati</taxon>
        <taxon>Actinomycetota</taxon>
        <taxon>Actinomycetes</taxon>
        <taxon>Micromonosporales</taxon>
        <taxon>Micromonosporaceae</taxon>
        <taxon>Micromonospora</taxon>
    </lineage>
</organism>
<dbReference type="InterPro" id="IPR013783">
    <property type="entry name" value="Ig-like_fold"/>
</dbReference>
<dbReference type="Gene3D" id="2.60.40.650">
    <property type="match status" value="1"/>
</dbReference>
<proteinExistence type="inferred from homology"/>
<evidence type="ECO:0000313" key="10">
    <source>
        <dbReference type="EMBL" id="RKR88471.1"/>
    </source>
</evidence>
<gene>
    <name evidence="10" type="ORF">BDK92_2799</name>
</gene>
<evidence type="ECO:0000256" key="5">
    <source>
        <dbReference type="PIRSR" id="PIRSR615500-1"/>
    </source>
</evidence>
<dbReference type="InterPro" id="IPR050131">
    <property type="entry name" value="Peptidase_S8_subtilisin-like"/>
</dbReference>
<comment type="similarity">
    <text evidence="1 6 7">Belongs to the peptidase S8 family.</text>
</comment>
<dbReference type="InterPro" id="IPR036852">
    <property type="entry name" value="Peptidase_S8/S53_dom_sf"/>
</dbReference>
<dbReference type="EMBL" id="RBKT01000001">
    <property type="protein sequence ID" value="RKR88471.1"/>
    <property type="molecule type" value="Genomic_DNA"/>
</dbReference>
<accession>A0A495JI66</accession>
<dbReference type="InterPro" id="IPR000209">
    <property type="entry name" value="Peptidase_S8/S53_dom"/>
</dbReference>
<evidence type="ECO:0000256" key="4">
    <source>
        <dbReference type="ARBA" id="ARBA00022825"/>
    </source>
</evidence>
<dbReference type="PROSITE" id="PS00136">
    <property type="entry name" value="SUBTILASE_ASP"/>
    <property type="match status" value="1"/>
</dbReference>
<dbReference type="PROSITE" id="PS51892">
    <property type="entry name" value="SUBTILASE"/>
    <property type="match status" value="1"/>
</dbReference>
<dbReference type="PIRSF" id="PIRSF037854">
    <property type="entry name" value="Dihydropyridine_esterase"/>
    <property type="match status" value="1"/>
</dbReference>
<comment type="caution">
    <text evidence="10">The sequence shown here is derived from an EMBL/GenBank/DDBJ whole genome shotgun (WGS) entry which is preliminary data.</text>
</comment>
<protein>
    <submittedName>
        <fullName evidence="10">Subtilase family protein</fullName>
    </submittedName>
</protein>
<dbReference type="InterPro" id="IPR015500">
    <property type="entry name" value="Peptidase_S8_subtilisin-rel"/>
</dbReference>
<dbReference type="PRINTS" id="PR00723">
    <property type="entry name" value="SUBTILISIN"/>
</dbReference>
<name>A0A495JI66_9ACTN</name>
<dbReference type="InterPro" id="IPR014756">
    <property type="entry name" value="Ig_E-set"/>
</dbReference>
<dbReference type="PANTHER" id="PTHR43806">
    <property type="entry name" value="PEPTIDASE S8"/>
    <property type="match status" value="1"/>
</dbReference>
<reference evidence="10 11" key="1">
    <citation type="submission" date="2018-10" db="EMBL/GenBank/DDBJ databases">
        <title>Sequencing the genomes of 1000 actinobacteria strains.</title>
        <authorList>
            <person name="Klenk H.-P."/>
        </authorList>
    </citation>
    <scope>NUCLEOTIDE SEQUENCE [LARGE SCALE GENOMIC DNA]</scope>
    <source>
        <strain evidence="10 11">DSM 45175</strain>
    </source>
</reference>
<evidence type="ECO:0000256" key="1">
    <source>
        <dbReference type="ARBA" id="ARBA00011073"/>
    </source>
</evidence>
<dbReference type="InterPro" id="IPR017297">
    <property type="entry name" value="Peptidase_S8A_DPH-A"/>
</dbReference>
<feature type="active site" description="Charge relay system" evidence="5 6">
    <location>
        <position position="268"/>
    </location>
</feature>
<keyword evidence="11" id="KW-1185">Reference proteome</keyword>
<dbReference type="AlphaFoldDB" id="A0A495JI66"/>
<dbReference type="InterPro" id="IPR023827">
    <property type="entry name" value="Peptidase_S8_Asp-AS"/>
</dbReference>
<keyword evidence="3 6" id="KW-0378">Hydrolase</keyword>
<evidence type="ECO:0000256" key="7">
    <source>
        <dbReference type="RuleBase" id="RU003355"/>
    </source>
</evidence>
<dbReference type="PROSITE" id="PS00137">
    <property type="entry name" value="SUBTILASE_HIS"/>
    <property type="match status" value="1"/>
</dbReference>
<keyword evidence="2 6" id="KW-0645">Protease</keyword>
<dbReference type="PROSITE" id="PS00138">
    <property type="entry name" value="SUBTILASE_SER"/>
    <property type="match status" value="1"/>
</dbReference>
<keyword evidence="8" id="KW-0732">Signal</keyword>
<sequence length="1121" mass="116657">MQVSRRLTAVALGVGLVLGTGSAGLASPVPAAAPPTAEPTTRAQARPVTVTLLTGDRITLASADALTGSVQPAKGREKIQFIVQRDADHLYVIPRDAARLVGAGQLDRRLFDVTGLVQAGYHDAARDNLPLIVTYRDGAVASATGTLRGTGARVTRDLPAIGGAAVTTAKDQATAFWAGVTTGQGSARTATAGGIEKIWLDGKRQLTLDHSVPQIGAPAAYAAGFTGSGVTVAVLDSGVDVEHPDLVGRVAEARNFSEEADPRDLVGHGTHVASIIAGSGAASAGKYRGVAPDATLVSGKVCEIYGCTESAILAGLQWAAVEKQADVVNISLGGYDGPEIDPVEEAVNTLTAQTGTLFVVAAGNDGSDASVGSPGSADAALTVGAVDRDDKLAAFSSRGPRVGDSAVKPDITAPGVEIVAAKGAGTLLGTPVGEHYVAVSGTSMATPHVAGAVALLGQQHPDWSAAQFKSTLMASAKPDPTLTAYQQGAGRVDVARAITQPVTTDPASLSFGRAVWPHADDAPVSRTVTYHNSGSAALTLDLAFQVTGPEGASLPSGLFTTSANQVTVPAGGEATVTVTADTSVAGPDGYWSGRLTATTGSTVVTTPVGVDKEVESYDLTFTYIDQTGAPAVEYGSSLIGLDRFSFTSVYDDDGTATVRVPKGRYGLDAVLFHLRGEDEVDATMLAQPELVVDRNLSLTLDARQGRPVRVTVPDPSAAPALVDISANWTVLDGGFGSSLLSFTFDGLRTAQLGTGTSSAFRGGIASQWADPGADGQFLQSQYFYGLSDMSPGRFPTGYARHFRDRDLATVKNDFRGGAPGQTVYRFSYAFYPEPTGGWAVGLPVVVPGQRVEYYNTDDGVRWDQALEFTLPDADGYPATQTVLQVPAPVQYQAGRHYQNVWNGAPYGPSFPEPRWPDQGIFRQGNMIGVDLPIFSDAAGNPGGSLTETARTALYRNGKLVDEVPNPGWGRFDVPAGKADYRLTVSATRNVADLATSTEVAWTFRSGEGPVDEIAKLPAMAIRYAPKLDAGNAAPDGREFDIPVTVARQPGAPSAQVRQLTVEVSYDDGRTWRNASVKAGKSGWTASVRHPNGAAYVSLRAKATDSAGNTVTQKVIRAYKLK</sequence>
<dbReference type="InterPro" id="IPR023828">
    <property type="entry name" value="Peptidase_S8_Ser-AS"/>
</dbReference>
<evidence type="ECO:0000259" key="9">
    <source>
        <dbReference type="Pfam" id="PF00082"/>
    </source>
</evidence>
<evidence type="ECO:0000256" key="8">
    <source>
        <dbReference type="SAM" id="SignalP"/>
    </source>
</evidence>
<feature type="chain" id="PRO_5039203582" evidence="8">
    <location>
        <begin position="32"/>
        <end position="1121"/>
    </location>
</feature>
<dbReference type="Gene3D" id="3.40.50.200">
    <property type="entry name" value="Peptidase S8/S53 domain"/>
    <property type="match status" value="1"/>
</dbReference>
<feature type="signal peptide" evidence="8">
    <location>
        <begin position="1"/>
        <end position="31"/>
    </location>
</feature>
<dbReference type="GO" id="GO:0006508">
    <property type="term" value="P:proteolysis"/>
    <property type="evidence" value="ECO:0007669"/>
    <property type="project" value="UniProtKB-KW"/>
</dbReference>
<feature type="active site" description="Charge relay system" evidence="5 6">
    <location>
        <position position="236"/>
    </location>
</feature>
<keyword evidence="4 6" id="KW-0720">Serine protease</keyword>
<evidence type="ECO:0000313" key="11">
    <source>
        <dbReference type="Proteomes" id="UP000277671"/>
    </source>
</evidence>